<protein>
    <submittedName>
        <fullName evidence="8">Acyltransferase domain-containing protein</fullName>
    </submittedName>
</protein>
<dbReference type="SMART" id="SM00827">
    <property type="entry name" value="PKS_AT"/>
    <property type="match status" value="1"/>
</dbReference>
<dbReference type="InterPro" id="IPR016039">
    <property type="entry name" value="Thiolase-like"/>
</dbReference>
<dbReference type="PROSITE" id="PS00606">
    <property type="entry name" value="KS3_1"/>
    <property type="match status" value="1"/>
</dbReference>
<keyword evidence="1" id="KW-0596">Phosphopantetheine</keyword>
<accession>A0A3M2M0S7</accession>
<dbReference type="InterPro" id="IPR014030">
    <property type="entry name" value="Ketoacyl_synth_N"/>
</dbReference>
<evidence type="ECO:0000256" key="4">
    <source>
        <dbReference type="PROSITE-ProRule" id="PRU01363"/>
    </source>
</evidence>
<dbReference type="GO" id="GO:0005737">
    <property type="term" value="C:cytoplasm"/>
    <property type="evidence" value="ECO:0007669"/>
    <property type="project" value="TreeGrafter"/>
</dbReference>
<evidence type="ECO:0000259" key="6">
    <source>
        <dbReference type="PROSITE" id="PS52004"/>
    </source>
</evidence>
<dbReference type="PROSITE" id="PS00012">
    <property type="entry name" value="PHOSPHOPANTETHEINE"/>
    <property type="match status" value="1"/>
</dbReference>
<sequence length="1747" mass="182563">MAVDTATTDTTTADATAEPVAIVGMACRLPGGISTPERFWTALTDGLDAITDIPPDRWAPYAAAGGENAALLRGATSRGGFLADPGEFDAAFFGITPREAELIDPQQRLVLETAWEALEHAGIAPHTLGGPAGGGTAVYMGVGSDDYGRQMLEDLPGIEAWSGIGAACCAVANRLSYFLDAGGPSHTVDAACASSLVAVHLGCESLGRGESDLVLAGGVNVIAAPGLTIALDAAQALSPRGSSRPFDADADGYVRGEGAGVLVLKRLADARRDGDRVLAVIRGSAVRHGGRTNGIMAPSGTAQEAVARQALRRAGIAPDTVGYVEAHGTATRAGDPVEVAALSAVFGAGRPGGEPCLIGSVKGNIGHLEAAAGIAGTLKAVLAIGQGAIPGQVGFTRPNPSIPWEGSGLQVVTGNRPWPATAHPRRAGISSFGFGGTVCHIVLEEPPPEPAVPEGPAEPGAPAVYPLSATSEETLREYAGLLADHLDDDPAVRPADLGRTLWHGRTHQPFRAAVVADGPAGLRYGLRMIAADQPAPGVLVAHAPPGAPSAPVWVFSGHGSQWEGMGRELLGTRPEFARVVDEIDPVFRAEIGWSPREKLENGPVEGVDQIQAMIFVVQVGLAAVLRELGVRPAAVIGHSVGEVAAAVTAGVFGLPDGARLICRRSTLLRRVAGAGAMVMVRQSFEAAAETVEGLAAEAVIESSPDSTVVAGTPDAISAVRAICRERGVMAHPISSDVAFHTAQMDPLVPDLAAGLAGLLPARPAVPLYTTALDDPRSPVVRDGAYWAGNLRNPVRLATAVAAAAEDGHRLFLEVSPHPVVTHSVNETLHHLGLEHSFAAGSLRRNQPERATLLAAIGALHCHGGAVDPARTAPDGRTCSLPRSPWRHQRYWRRPARTAHGAPVPPDPASSSLLSTSVTTADPALPRYWRTWLDHATRPYPGEHLIQGVEVVPAAILLNTLFAAAGRAGLGAVTFHSPLVAGEPREVQVIERGGALRLASRDASAQDAPWQTHVTATALPGEPAPDAVDLDGLRARSTDPLPADLPMARLRASGIAGAGLRWTTRALSAGEGRLLAEVEVEDDGTPRWPRIWDAATTIGPVVLGDDTALRLLAAADRVVAAADPPSRVVVLLERKGDDELDAMISDEEGRVLGTAGGLRFGRPEGDPATTSRTLLHGLEWLPAEREAPQHDPRRLVLIGGGPLAARIAAQARADGVPCVRAPAPAGDDDTPDWDTESGLTDLDERDVVLVVGDPHADGDDVGDRAVTAAWTLTRAVQALARPGRRSLPRLWCVTAGARHGRGPAQAPLWGLGQIVAGEHPELWGGIADLTPSDLDASVTSLLAELKSRGDADILALDGGQVRAARLTPQAAGGDGEALAVRPDGTYLITGGMGVLGLQVAEWLASLGARRLLLLGRTPLPPRSRWDGETDPGLRHRIAAIRRLEGLGVTVRALPVDIADAGAVTRALDPDRLGLPPIRGVVHAAGTLDDRLLDDLDRESLRAVFRAKAEGALVLDRLFPPGSLDFLVLFSSIGQHLGLPGQGGYAAANAFLDHLAARRRATGHDDTTSLSWTSWSGMGMAVNAVVDHELRRHGIGRITAEQAFQAWTEASRHHGRGHVCVFPVTEPDDPARVRPILRELRRAAPPAAAPDTGDADRFAAMSPGELHEHLVEEVAGLVSREVRIPVADLDPSSPLTALGLDSIMTTAIRHSLEKRFRTDLPATLLWNHPTVSDLAGHLADRFTADPTPR</sequence>
<evidence type="ECO:0000256" key="2">
    <source>
        <dbReference type="ARBA" id="ARBA00022553"/>
    </source>
</evidence>
<feature type="active site" description="Proton donor; for dehydratase activity" evidence="4">
    <location>
        <position position="1092"/>
    </location>
</feature>
<feature type="domain" description="Carrier" evidence="5">
    <location>
        <begin position="1659"/>
        <end position="1740"/>
    </location>
</feature>
<dbReference type="SUPFAM" id="SSF55048">
    <property type="entry name" value="Probable ACP-binding domain of malonyl-CoA ACP transacylase"/>
    <property type="match status" value="1"/>
</dbReference>
<dbReference type="Gene3D" id="1.10.1200.10">
    <property type="entry name" value="ACP-like"/>
    <property type="match status" value="1"/>
</dbReference>
<dbReference type="SMART" id="SM00823">
    <property type="entry name" value="PKS_PP"/>
    <property type="match status" value="1"/>
</dbReference>
<dbReference type="Gene3D" id="3.30.70.3290">
    <property type="match status" value="1"/>
</dbReference>
<dbReference type="GO" id="GO:0031177">
    <property type="term" value="F:phosphopantetheine binding"/>
    <property type="evidence" value="ECO:0007669"/>
    <property type="project" value="InterPro"/>
</dbReference>
<dbReference type="FunFam" id="3.40.47.10:FF:000019">
    <property type="entry name" value="Polyketide synthase type I"/>
    <property type="match status" value="1"/>
</dbReference>
<dbReference type="PROSITE" id="PS50075">
    <property type="entry name" value="CARRIER"/>
    <property type="match status" value="1"/>
</dbReference>
<evidence type="ECO:0000313" key="9">
    <source>
        <dbReference type="Proteomes" id="UP000282674"/>
    </source>
</evidence>
<dbReference type="PROSITE" id="PS52019">
    <property type="entry name" value="PKS_MFAS_DH"/>
    <property type="match status" value="1"/>
</dbReference>
<dbReference type="InterPro" id="IPR014031">
    <property type="entry name" value="Ketoacyl_synth_C"/>
</dbReference>
<dbReference type="GO" id="GO:0004315">
    <property type="term" value="F:3-oxoacyl-[acyl-carrier-protein] synthase activity"/>
    <property type="evidence" value="ECO:0007669"/>
    <property type="project" value="InterPro"/>
</dbReference>
<dbReference type="OrthoDB" id="4537517at2"/>
<dbReference type="SUPFAM" id="SSF53901">
    <property type="entry name" value="Thiolase-like"/>
    <property type="match status" value="1"/>
</dbReference>
<dbReference type="SMART" id="SM01294">
    <property type="entry name" value="PKS_PP_betabranch"/>
    <property type="match status" value="1"/>
</dbReference>
<comment type="caution">
    <text evidence="8">The sequence shown here is derived from an EMBL/GenBank/DDBJ whole genome shotgun (WGS) entry which is preliminary data.</text>
</comment>
<dbReference type="InterPro" id="IPR014043">
    <property type="entry name" value="Acyl_transferase_dom"/>
</dbReference>
<dbReference type="GO" id="GO:0071770">
    <property type="term" value="P:DIM/DIP cell wall layer assembly"/>
    <property type="evidence" value="ECO:0007669"/>
    <property type="project" value="TreeGrafter"/>
</dbReference>
<feature type="domain" description="PKS/mFAS DH" evidence="7">
    <location>
        <begin position="910"/>
        <end position="1168"/>
    </location>
</feature>
<proteinExistence type="predicted"/>
<dbReference type="InterPro" id="IPR057326">
    <property type="entry name" value="KR_dom"/>
</dbReference>
<gene>
    <name evidence="8" type="ORF">EBO15_17280</name>
</gene>
<dbReference type="InterPro" id="IPR049900">
    <property type="entry name" value="PKS_mFAS_DH"/>
</dbReference>
<dbReference type="Pfam" id="PF02801">
    <property type="entry name" value="Ketoacyl-synt_C"/>
    <property type="match status" value="1"/>
</dbReference>
<dbReference type="PROSITE" id="PS52004">
    <property type="entry name" value="KS3_2"/>
    <property type="match status" value="1"/>
</dbReference>
<dbReference type="CDD" id="cd00833">
    <property type="entry name" value="PKS"/>
    <property type="match status" value="1"/>
</dbReference>
<dbReference type="InterPro" id="IPR001227">
    <property type="entry name" value="Ac_transferase_dom_sf"/>
</dbReference>
<dbReference type="RefSeq" id="WP_122195418.1">
    <property type="nucleotide sequence ID" value="NZ_JBHSKC010000013.1"/>
</dbReference>
<keyword evidence="9" id="KW-1185">Reference proteome</keyword>
<dbReference type="Gene3D" id="3.10.129.110">
    <property type="entry name" value="Polyketide synthase dehydratase"/>
    <property type="match status" value="1"/>
</dbReference>
<evidence type="ECO:0000256" key="1">
    <source>
        <dbReference type="ARBA" id="ARBA00022450"/>
    </source>
</evidence>
<dbReference type="Gene3D" id="3.40.50.720">
    <property type="entry name" value="NAD(P)-binding Rossmann-like Domain"/>
    <property type="match status" value="1"/>
</dbReference>
<dbReference type="PANTHER" id="PTHR43775:SF37">
    <property type="entry name" value="SI:DKEY-61P9.11"/>
    <property type="match status" value="1"/>
</dbReference>
<evidence type="ECO:0000256" key="3">
    <source>
        <dbReference type="ARBA" id="ARBA00022679"/>
    </source>
</evidence>
<dbReference type="GO" id="GO:0006633">
    <property type="term" value="P:fatty acid biosynthetic process"/>
    <property type="evidence" value="ECO:0007669"/>
    <property type="project" value="InterPro"/>
</dbReference>
<evidence type="ECO:0000259" key="7">
    <source>
        <dbReference type="PROSITE" id="PS52019"/>
    </source>
</evidence>
<dbReference type="SMART" id="SM00822">
    <property type="entry name" value="PKS_KR"/>
    <property type="match status" value="1"/>
</dbReference>
<dbReference type="SUPFAM" id="SSF51735">
    <property type="entry name" value="NAD(P)-binding Rossmann-fold domains"/>
    <property type="match status" value="2"/>
</dbReference>
<dbReference type="InterPro" id="IPR009081">
    <property type="entry name" value="PP-bd_ACP"/>
</dbReference>
<feature type="domain" description="Ketosynthase family 3 (KS3)" evidence="6">
    <location>
        <begin position="17"/>
        <end position="445"/>
    </location>
</feature>
<dbReference type="InterPro" id="IPR020807">
    <property type="entry name" value="PKS_DH"/>
</dbReference>
<dbReference type="SMART" id="SM00825">
    <property type="entry name" value="PKS_KS"/>
    <property type="match status" value="1"/>
</dbReference>
<organism evidence="8 9">
    <name type="scientific">Actinomadura harenae</name>
    <dbReference type="NCBI Taxonomy" id="2483351"/>
    <lineage>
        <taxon>Bacteria</taxon>
        <taxon>Bacillati</taxon>
        <taxon>Actinomycetota</taxon>
        <taxon>Actinomycetes</taxon>
        <taxon>Streptosporangiales</taxon>
        <taxon>Thermomonosporaceae</taxon>
        <taxon>Actinomadura</taxon>
    </lineage>
</organism>
<feature type="active site" description="Proton acceptor; for dehydratase activity" evidence="4">
    <location>
        <position position="943"/>
    </location>
</feature>
<dbReference type="Gene3D" id="3.40.47.10">
    <property type="match status" value="1"/>
</dbReference>
<dbReference type="SMART" id="SM00826">
    <property type="entry name" value="PKS_DH"/>
    <property type="match status" value="1"/>
</dbReference>
<dbReference type="SUPFAM" id="SSF47336">
    <property type="entry name" value="ACP-like"/>
    <property type="match status" value="1"/>
</dbReference>
<dbReference type="Pfam" id="PF00698">
    <property type="entry name" value="Acyl_transf_1"/>
    <property type="match status" value="1"/>
</dbReference>
<feature type="region of interest" description="C-terminal hotdog fold" evidence="4">
    <location>
        <begin position="1037"/>
        <end position="1168"/>
    </location>
</feature>
<dbReference type="InterPro" id="IPR032821">
    <property type="entry name" value="PKS_assoc"/>
</dbReference>
<dbReference type="GO" id="GO:0005886">
    <property type="term" value="C:plasma membrane"/>
    <property type="evidence" value="ECO:0007669"/>
    <property type="project" value="TreeGrafter"/>
</dbReference>
<dbReference type="Pfam" id="PF00550">
    <property type="entry name" value="PP-binding"/>
    <property type="match status" value="1"/>
</dbReference>
<dbReference type="InterPro" id="IPR018201">
    <property type="entry name" value="Ketoacyl_synth_AS"/>
</dbReference>
<keyword evidence="3 8" id="KW-0808">Transferase</keyword>
<dbReference type="InterPro" id="IPR036291">
    <property type="entry name" value="NAD(P)-bd_dom_sf"/>
</dbReference>
<dbReference type="Pfam" id="PF08659">
    <property type="entry name" value="KR"/>
    <property type="match status" value="1"/>
</dbReference>
<keyword evidence="8" id="KW-0012">Acyltransferase</keyword>
<dbReference type="PANTHER" id="PTHR43775">
    <property type="entry name" value="FATTY ACID SYNTHASE"/>
    <property type="match status" value="1"/>
</dbReference>
<evidence type="ECO:0000313" key="8">
    <source>
        <dbReference type="EMBL" id="RMI43187.1"/>
    </source>
</evidence>
<dbReference type="InterPro" id="IPR006162">
    <property type="entry name" value="Ppantetheine_attach_site"/>
</dbReference>
<reference evidence="8 9" key="1">
    <citation type="submission" date="2018-10" db="EMBL/GenBank/DDBJ databases">
        <title>Isolation from soil.</title>
        <authorList>
            <person name="Hu J."/>
        </authorList>
    </citation>
    <scope>NUCLEOTIDE SEQUENCE [LARGE SCALE GENOMIC DNA]</scope>
    <source>
        <strain evidence="8 9">NEAU-Ht49</strain>
    </source>
</reference>
<dbReference type="InterPro" id="IPR050091">
    <property type="entry name" value="PKS_NRPS_Biosynth_Enz"/>
</dbReference>
<dbReference type="Pfam" id="PF16197">
    <property type="entry name" value="KAsynt_C_assoc"/>
    <property type="match status" value="1"/>
</dbReference>
<dbReference type="InterPro" id="IPR049552">
    <property type="entry name" value="PKS_DH_N"/>
</dbReference>
<dbReference type="InterPro" id="IPR020806">
    <property type="entry name" value="PKS_PP-bd"/>
</dbReference>
<dbReference type="InterPro" id="IPR042104">
    <property type="entry name" value="PKS_dehydratase_sf"/>
</dbReference>
<dbReference type="Gene3D" id="3.40.366.10">
    <property type="entry name" value="Malonyl-Coenzyme A Acyl Carrier Protein, domain 2"/>
    <property type="match status" value="1"/>
</dbReference>
<feature type="region of interest" description="N-terminal hotdog fold" evidence="4">
    <location>
        <begin position="910"/>
        <end position="1024"/>
    </location>
</feature>
<dbReference type="InterPro" id="IPR036736">
    <property type="entry name" value="ACP-like_sf"/>
</dbReference>
<keyword evidence="2" id="KW-0597">Phosphoprotein</keyword>
<dbReference type="InterPro" id="IPR020841">
    <property type="entry name" value="PKS_Beta-ketoAc_synthase_dom"/>
</dbReference>
<dbReference type="GO" id="GO:0004312">
    <property type="term" value="F:fatty acid synthase activity"/>
    <property type="evidence" value="ECO:0007669"/>
    <property type="project" value="TreeGrafter"/>
</dbReference>
<dbReference type="InterPro" id="IPR016035">
    <property type="entry name" value="Acyl_Trfase/lysoPLipase"/>
</dbReference>
<evidence type="ECO:0000259" key="5">
    <source>
        <dbReference type="PROSITE" id="PS50075"/>
    </source>
</evidence>
<dbReference type="SUPFAM" id="SSF52151">
    <property type="entry name" value="FabD/lysophospholipase-like"/>
    <property type="match status" value="1"/>
</dbReference>
<dbReference type="Proteomes" id="UP000282674">
    <property type="component" value="Unassembled WGS sequence"/>
</dbReference>
<name>A0A3M2M0S7_9ACTN</name>
<dbReference type="InterPro" id="IPR013968">
    <property type="entry name" value="PKS_KR"/>
</dbReference>
<dbReference type="Pfam" id="PF00109">
    <property type="entry name" value="ketoacyl-synt"/>
    <property type="match status" value="1"/>
</dbReference>
<dbReference type="InterPro" id="IPR016036">
    <property type="entry name" value="Malonyl_transacylase_ACP-bd"/>
</dbReference>
<dbReference type="Pfam" id="PF21089">
    <property type="entry name" value="PKS_DH_N"/>
    <property type="match status" value="1"/>
</dbReference>
<dbReference type="EMBL" id="RFFG01000027">
    <property type="protein sequence ID" value="RMI43187.1"/>
    <property type="molecule type" value="Genomic_DNA"/>
</dbReference>